<feature type="region of interest" description="Disordered" evidence="1">
    <location>
        <begin position="488"/>
        <end position="534"/>
    </location>
</feature>
<dbReference type="InterPro" id="IPR036322">
    <property type="entry name" value="WD40_repeat_dom_sf"/>
</dbReference>
<dbReference type="InterPro" id="IPR015943">
    <property type="entry name" value="WD40/YVTN_repeat-like_dom_sf"/>
</dbReference>
<reference evidence="2" key="1">
    <citation type="journal article" date="2012" name="Nature">
        <title>The oyster genome reveals stress adaptation and complexity of shell formation.</title>
        <authorList>
            <person name="Zhang G."/>
            <person name="Fang X."/>
            <person name="Guo X."/>
            <person name="Li L."/>
            <person name="Luo R."/>
            <person name="Xu F."/>
            <person name="Yang P."/>
            <person name="Zhang L."/>
            <person name="Wang X."/>
            <person name="Qi H."/>
            <person name="Xiong Z."/>
            <person name="Que H."/>
            <person name="Xie Y."/>
            <person name="Holland P.W."/>
            <person name="Paps J."/>
            <person name="Zhu Y."/>
            <person name="Wu F."/>
            <person name="Chen Y."/>
            <person name="Wang J."/>
            <person name="Peng C."/>
            <person name="Meng J."/>
            <person name="Yang L."/>
            <person name="Liu J."/>
            <person name="Wen B."/>
            <person name="Zhang N."/>
            <person name="Huang Z."/>
            <person name="Zhu Q."/>
            <person name="Feng Y."/>
            <person name="Mount A."/>
            <person name="Hedgecock D."/>
            <person name="Xu Z."/>
            <person name="Liu Y."/>
            <person name="Domazet-Loso T."/>
            <person name="Du Y."/>
            <person name="Sun X."/>
            <person name="Zhang S."/>
            <person name="Liu B."/>
            <person name="Cheng P."/>
            <person name="Jiang X."/>
            <person name="Li J."/>
            <person name="Fan D."/>
            <person name="Wang W."/>
            <person name="Fu W."/>
            <person name="Wang T."/>
            <person name="Wang B."/>
            <person name="Zhang J."/>
            <person name="Peng Z."/>
            <person name="Li Y."/>
            <person name="Li N."/>
            <person name="Wang J."/>
            <person name="Chen M."/>
            <person name="He Y."/>
            <person name="Tan F."/>
            <person name="Song X."/>
            <person name="Zheng Q."/>
            <person name="Huang R."/>
            <person name="Yang H."/>
            <person name="Du X."/>
            <person name="Chen L."/>
            <person name="Yang M."/>
            <person name="Gaffney P.M."/>
            <person name="Wang S."/>
            <person name="Luo L."/>
            <person name="She Z."/>
            <person name="Ming Y."/>
            <person name="Huang W."/>
            <person name="Zhang S."/>
            <person name="Huang B."/>
            <person name="Zhang Y."/>
            <person name="Qu T."/>
            <person name="Ni P."/>
            <person name="Miao G."/>
            <person name="Wang J."/>
            <person name="Wang Q."/>
            <person name="Steinberg C.E."/>
            <person name="Wang H."/>
            <person name="Li N."/>
            <person name="Qian L."/>
            <person name="Zhang G."/>
            <person name="Li Y."/>
            <person name="Yang H."/>
            <person name="Liu X."/>
            <person name="Wang J."/>
            <person name="Yin Y."/>
            <person name="Wang J."/>
        </authorList>
    </citation>
    <scope>NUCLEOTIDE SEQUENCE [LARGE SCALE GENOMIC DNA]</scope>
    <source>
        <strain evidence="2">05x7-T-G4-1.051#20</strain>
    </source>
</reference>
<dbReference type="EMBL" id="JH817223">
    <property type="protein sequence ID" value="EKC32875.1"/>
    <property type="molecule type" value="Genomic_DNA"/>
</dbReference>
<feature type="region of interest" description="Disordered" evidence="1">
    <location>
        <begin position="405"/>
        <end position="431"/>
    </location>
</feature>
<dbReference type="SMART" id="SM00256">
    <property type="entry name" value="FBOX"/>
    <property type="match status" value="1"/>
</dbReference>
<feature type="region of interest" description="Disordered" evidence="1">
    <location>
        <begin position="312"/>
        <end position="331"/>
    </location>
</feature>
<dbReference type="HOGENOM" id="CLU_021121_0_0_1"/>
<dbReference type="GO" id="GO:0019005">
    <property type="term" value="C:SCF ubiquitin ligase complex"/>
    <property type="evidence" value="ECO:0007669"/>
    <property type="project" value="InterPro"/>
</dbReference>
<dbReference type="FunCoup" id="K1QV82">
    <property type="interactions" value="60"/>
</dbReference>
<organism evidence="2">
    <name type="scientific">Magallana gigas</name>
    <name type="common">Pacific oyster</name>
    <name type="synonym">Crassostrea gigas</name>
    <dbReference type="NCBI Taxonomy" id="29159"/>
    <lineage>
        <taxon>Eukaryota</taxon>
        <taxon>Metazoa</taxon>
        <taxon>Spiralia</taxon>
        <taxon>Lophotrochozoa</taxon>
        <taxon>Mollusca</taxon>
        <taxon>Bivalvia</taxon>
        <taxon>Autobranchia</taxon>
        <taxon>Pteriomorphia</taxon>
        <taxon>Ostreida</taxon>
        <taxon>Ostreoidea</taxon>
        <taxon>Ostreidae</taxon>
        <taxon>Magallana</taxon>
    </lineage>
</organism>
<proteinExistence type="predicted"/>
<dbReference type="Gene3D" id="2.130.10.10">
    <property type="entry name" value="YVTN repeat-like/Quinoprotein amine dehydrogenase"/>
    <property type="match status" value="2"/>
</dbReference>
<dbReference type="PROSITE" id="PS50181">
    <property type="entry name" value="FBOX"/>
    <property type="match status" value="1"/>
</dbReference>
<dbReference type="Pfam" id="PF12937">
    <property type="entry name" value="F-box-like"/>
    <property type="match status" value="1"/>
</dbReference>
<dbReference type="InterPro" id="IPR001810">
    <property type="entry name" value="F-box_dom"/>
</dbReference>
<dbReference type="SUPFAM" id="SSF81383">
    <property type="entry name" value="F-box domain"/>
    <property type="match status" value="1"/>
</dbReference>
<dbReference type="SMART" id="SM00320">
    <property type="entry name" value="WD40"/>
    <property type="match status" value="3"/>
</dbReference>
<name>K1QV82_MAGGI</name>
<feature type="compositionally biased region" description="Basic and acidic residues" evidence="1">
    <location>
        <begin position="498"/>
        <end position="517"/>
    </location>
</feature>
<dbReference type="PANTHER" id="PTHR20995:SF17">
    <property type="entry name" value="F-BOX_WD REPEAT-CONTAINING PROTEIN 5"/>
    <property type="match status" value="1"/>
</dbReference>
<dbReference type="GO" id="GO:0016567">
    <property type="term" value="P:protein ubiquitination"/>
    <property type="evidence" value="ECO:0007669"/>
    <property type="project" value="InterPro"/>
</dbReference>
<feature type="compositionally biased region" description="Polar residues" evidence="1">
    <location>
        <begin position="418"/>
        <end position="427"/>
    </location>
</feature>
<dbReference type="PROSITE" id="PS50082">
    <property type="entry name" value="WD_REPEATS_2"/>
    <property type="match status" value="2"/>
</dbReference>
<dbReference type="PROSITE" id="PS50294">
    <property type="entry name" value="WD_REPEATS_REGION"/>
    <property type="match status" value="2"/>
</dbReference>
<evidence type="ECO:0000313" key="2">
    <source>
        <dbReference type="EMBL" id="EKC32875.1"/>
    </source>
</evidence>
<accession>K1QV82</accession>
<dbReference type="InterPro" id="IPR042508">
    <property type="entry name" value="FBXW5"/>
</dbReference>
<dbReference type="InterPro" id="IPR001680">
    <property type="entry name" value="WD40_rpt"/>
</dbReference>
<dbReference type="PANTHER" id="PTHR20995">
    <property type="entry name" value="F-BOX/WD REPEAT-CONTAINING PROTEIN 5"/>
    <property type="match status" value="1"/>
</dbReference>
<gene>
    <name evidence="2" type="ORF">CGI_10024437</name>
</gene>
<dbReference type="InterPro" id="IPR036047">
    <property type="entry name" value="F-box-like_dom_sf"/>
</dbReference>
<protein>
    <submittedName>
        <fullName evidence="2">F-box/WD repeat-containing protein 5</fullName>
    </submittedName>
</protein>
<dbReference type="GO" id="GO:0080008">
    <property type="term" value="C:Cul4-RING E3 ubiquitin ligase complex"/>
    <property type="evidence" value="ECO:0007669"/>
    <property type="project" value="InterPro"/>
</dbReference>
<dbReference type="Pfam" id="PF00400">
    <property type="entry name" value="WD40"/>
    <property type="match status" value="2"/>
</dbReference>
<dbReference type="Gene3D" id="1.20.1280.50">
    <property type="match status" value="1"/>
</dbReference>
<dbReference type="AlphaFoldDB" id="K1QV82"/>
<feature type="compositionally biased region" description="Polar residues" evidence="1">
    <location>
        <begin position="524"/>
        <end position="534"/>
    </location>
</feature>
<dbReference type="SUPFAM" id="SSF50978">
    <property type="entry name" value="WD40 repeat-like"/>
    <property type="match status" value="1"/>
</dbReference>
<evidence type="ECO:0000256" key="1">
    <source>
        <dbReference type="SAM" id="MobiDB-lite"/>
    </source>
</evidence>
<sequence>MFVFADTGCVIAPNIFEDIEIRILLCLIHGKQTADVVIHRESMEFEKETGLSMWDTLPDDIILHIFSFLSPFSVVRMSETCRRMNEIAFDEQLWRQHFYQYYRIPRSIGIAPGKTSWLQEFKRLYYHTPAVKGTIIKQHTDQVLHVSFSHNGKMFATCSKDGFIKVWNSKYPVKLKYKYDMRTLTWKYTQFSQFNRTDTLLLVSGVHFGSHSTSGEIAVFSLKGDFDLQARVINKPYDVFGTWYNDNYLLSGNLHLTGPLQSYSSIILNKGFQDIASEHESVVMGLYRFENQNASSIRTLLVAKCLTDSESELDPNCDTPENSIPEKRDTPANNPAICCPVLAEAKTSEKSAENASKKVQQVTVYENGALREKLIEVDAEVKNVHEINSTITYSQAYRDAEEDIASTSVEMETKSDTESSNGASGSSADLKMKTMKSTVSMKSMEGVCTECTQTDCEDHCNRGMYTSGSVFGYPLQSNILFSRDGSHVIEGKNPFPEEDNRQSNRKQQMDCSEKPVGSEDISDAPSTSKNSSQLPCQFPDKYLIFTRGSETFTPHQIGIKRMKSLEKVIGDKVQVMPNVEENLHGMDHQGYDTVDHVIDLHGHIIGLSLSPDDRYLYVNCRQWPKNYSIENPFYPPPIAQEIDIHVIDLMKMKRVGTMHQAHKAYTSNDECFFIFLDVSNEYVASGAEDKHGYIWDRHYGICLNKFPHNDVVNSVAFNPSDPETLVTVSDDQSIILWRSRNRDKQIRTQEIRGMNSMCANS</sequence>
<dbReference type="InParanoid" id="K1QV82"/>